<name>A0A0C9Z3A0_9AGAM</name>
<evidence type="ECO:0000313" key="1">
    <source>
        <dbReference type="EMBL" id="KIK16897.1"/>
    </source>
</evidence>
<reference evidence="2" key="2">
    <citation type="submission" date="2015-01" db="EMBL/GenBank/DDBJ databases">
        <title>Evolutionary Origins and Diversification of the Mycorrhizal Mutualists.</title>
        <authorList>
            <consortium name="DOE Joint Genome Institute"/>
            <consortium name="Mycorrhizal Genomics Consortium"/>
            <person name="Kohler A."/>
            <person name="Kuo A."/>
            <person name="Nagy L.G."/>
            <person name="Floudas D."/>
            <person name="Copeland A."/>
            <person name="Barry K.W."/>
            <person name="Cichocki N."/>
            <person name="Veneault-Fourrey C."/>
            <person name="LaButti K."/>
            <person name="Lindquist E.A."/>
            <person name="Lipzen A."/>
            <person name="Lundell T."/>
            <person name="Morin E."/>
            <person name="Murat C."/>
            <person name="Riley R."/>
            <person name="Ohm R."/>
            <person name="Sun H."/>
            <person name="Tunlid A."/>
            <person name="Henrissat B."/>
            <person name="Grigoriev I.V."/>
            <person name="Hibbett D.S."/>
            <person name="Martin F."/>
        </authorList>
    </citation>
    <scope>NUCLEOTIDE SEQUENCE [LARGE SCALE GENOMIC DNA]</scope>
    <source>
        <strain evidence="2">441</strain>
    </source>
</reference>
<evidence type="ECO:0000313" key="2">
    <source>
        <dbReference type="Proteomes" id="UP000054018"/>
    </source>
</evidence>
<dbReference type="HOGENOM" id="CLU_1661490_0_0_1"/>
<accession>A0A0C9Z3A0</accession>
<reference evidence="1 2" key="1">
    <citation type="submission" date="2014-04" db="EMBL/GenBank/DDBJ databases">
        <authorList>
            <consortium name="DOE Joint Genome Institute"/>
            <person name="Kuo A."/>
            <person name="Kohler A."/>
            <person name="Costa M.D."/>
            <person name="Nagy L.G."/>
            <person name="Floudas D."/>
            <person name="Copeland A."/>
            <person name="Barry K.W."/>
            <person name="Cichocki N."/>
            <person name="Veneault-Fourrey C."/>
            <person name="LaButti K."/>
            <person name="Lindquist E.A."/>
            <person name="Lipzen A."/>
            <person name="Lundell T."/>
            <person name="Morin E."/>
            <person name="Murat C."/>
            <person name="Sun H."/>
            <person name="Tunlid A."/>
            <person name="Henrissat B."/>
            <person name="Grigoriev I.V."/>
            <person name="Hibbett D.S."/>
            <person name="Martin F."/>
            <person name="Nordberg H.P."/>
            <person name="Cantor M.N."/>
            <person name="Hua S.X."/>
        </authorList>
    </citation>
    <scope>NUCLEOTIDE SEQUENCE [LARGE SCALE GENOMIC DNA]</scope>
    <source>
        <strain evidence="1 2">441</strain>
    </source>
</reference>
<protein>
    <submittedName>
        <fullName evidence="1">Uncharacterized protein</fullName>
    </submittedName>
</protein>
<dbReference type="AlphaFoldDB" id="A0A0C9Z3A0"/>
<proteinExistence type="predicted"/>
<dbReference type="Proteomes" id="UP000054018">
    <property type="component" value="Unassembled WGS sequence"/>
</dbReference>
<sequence>MLWSCVFFHSMAHPAFRNEMFPDSKPNIFFATHEALRGGHELYGRLSPPIFGSLITLCTAWPLLMIDHLLMRWPIMKVGPCGPFQCSLLIREGKKLERHMTPSVTGQVPAAFFFIPGLRGNLSTSGQIDLLSAVCPTSVVRSSTTYPLHSRPRSLVGDD</sequence>
<dbReference type="EMBL" id="KN833844">
    <property type="protein sequence ID" value="KIK16897.1"/>
    <property type="molecule type" value="Genomic_DNA"/>
</dbReference>
<gene>
    <name evidence="1" type="ORF">PISMIDRAFT_249259</name>
</gene>
<organism evidence="1 2">
    <name type="scientific">Pisolithus microcarpus 441</name>
    <dbReference type="NCBI Taxonomy" id="765257"/>
    <lineage>
        <taxon>Eukaryota</taxon>
        <taxon>Fungi</taxon>
        <taxon>Dikarya</taxon>
        <taxon>Basidiomycota</taxon>
        <taxon>Agaricomycotina</taxon>
        <taxon>Agaricomycetes</taxon>
        <taxon>Agaricomycetidae</taxon>
        <taxon>Boletales</taxon>
        <taxon>Sclerodermatineae</taxon>
        <taxon>Pisolithaceae</taxon>
        <taxon>Pisolithus</taxon>
    </lineage>
</organism>
<keyword evidence="2" id="KW-1185">Reference proteome</keyword>